<keyword evidence="1" id="KW-0808">Transferase</keyword>
<keyword evidence="1" id="KW-0418">Kinase</keyword>
<organism evidence="1">
    <name type="scientific">Prunus dulcis</name>
    <name type="common">Almond</name>
    <name type="synonym">Amygdalus dulcis</name>
    <dbReference type="NCBI Taxonomy" id="3755"/>
    <lineage>
        <taxon>Eukaryota</taxon>
        <taxon>Viridiplantae</taxon>
        <taxon>Streptophyta</taxon>
        <taxon>Embryophyta</taxon>
        <taxon>Tracheophyta</taxon>
        <taxon>Spermatophyta</taxon>
        <taxon>Magnoliopsida</taxon>
        <taxon>eudicotyledons</taxon>
        <taxon>Gunneridae</taxon>
        <taxon>Pentapetalae</taxon>
        <taxon>rosids</taxon>
        <taxon>fabids</taxon>
        <taxon>Rosales</taxon>
        <taxon>Rosaceae</taxon>
        <taxon>Amygdaloideae</taxon>
        <taxon>Amygdaleae</taxon>
        <taxon>Prunus</taxon>
    </lineage>
</organism>
<evidence type="ECO:0000313" key="1">
    <source>
        <dbReference type="EMBL" id="BBH08170.1"/>
    </source>
</evidence>
<proteinExistence type="predicted"/>
<dbReference type="AlphaFoldDB" id="A0A4Y1RUX7"/>
<sequence length="276" mass="31695">MVGRPVGFESSLWFEPVSTSIVWRFTEAMKKYEYHRGNLDHTAFIKCRDGKFKMKDLGALKYFLGIKVTRSATSICLSQMKYVLDILIESAICPNQVPTNKKIYIYQRLVEKLIYLSHTRPDIAYAISVVSEFMHSPSKYHLAAFMRILSYWKKAPARDLILRKLGILMSRVTSLSFGVIWLHGSVRSRISWLDLHLKRKKRSGGRRDENQIRNQLPDSGMELLAAHGAAKVSAYVTHMVCFLNAYRSGSLTRMLPPEEHRVADSQLLTSRLGCRH</sequence>
<dbReference type="EMBL" id="AP019303">
    <property type="protein sequence ID" value="BBH08170.1"/>
    <property type="molecule type" value="Genomic_DNA"/>
</dbReference>
<dbReference type="PANTHER" id="PTHR11439">
    <property type="entry name" value="GAG-POL-RELATED RETROTRANSPOSON"/>
    <property type="match status" value="1"/>
</dbReference>
<dbReference type="PANTHER" id="PTHR11439:SF467">
    <property type="entry name" value="INTEGRASE CATALYTIC DOMAIN-CONTAINING PROTEIN"/>
    <property type="match status" value="1"/>
</dbReference>
<gene>
    <name evidence="1" type="ORF">Prudu_020289</name>
</gene>
<dbReference type="GO" id="GO:0016301">
    <property type="term" value="F:kinase activity"/>
    <property type="evidence" value="ECO:0007669"/>
    <property type="project" value="UniProtKB-KW"/>
</dbReference>
<reference evidence="1" key="1">
    <citation type="journal article" date="2019" name="Science">
        <title>Mutation of a bHLH transcription factor allowed almond domestication.</title>
        <authorList>
            <person name="Sanchez-Perez R."/>
            <person name="Pavan S."/>
            <person name="Mazzeo R."/>
            <person name="Moldovan C."/>
            <person name="Aiese Cigliano R."/>
            <person name="Del Cueto J."/>
            <person name="Ricciardi F."/>
            <person name="Lotti C."/>
            <person name="Ricciardi L."/>
            <person name="Dicenta F."/>
            <person name="Lopez-Marques R.L."/>
            <person name="Lindberg Moller B."/>
        </authorList>
    </citation>
    <scope>NUCLEOTIDE SEQUENCE</scope>
</reference>
<protein>
    <submittedName>
        <fullName evidence="1">Cyclin-dependent kinase B1</fullName>
    </submittedName>
</protein>
<accession>A0A4Y1RUX7</accession>
<name>A0A4Y1RUX7_PRUDU</name>